<dbReference type="PANTHER" id="PTHR12631">
    <property type="entry name" value="ALPHA-L-IDURONIDASE"/>
    <property type="match status" value="1"/>
</dbReference>
<dbReference type="SUPFAM" id="SSF49344">
    <property type="entry name" value="CBD9-like"/>
    <property type="match status" value="1"/>
</dbReference>
<sequence>MAAVTAAAAIAALAGLAPGAAAESSATSGVPLGDFETGTSPWFVATAGGATGTVTRTTDDARTGAASARLDVQMPSGIVELVRGVPSIDTDQLRFSLRTTDLRAIVVRAVEAGGEAHQQRIDLDPANGAWQDLTVADLGGGTEHITWGGDGDGVWQGPLTQVSLLVDYFRLTDGPTGTLLVDDVLAVTPPGTAPTLTIEPVVVGNAFDAGQPVRIGFASNAERVSWTVRDAYGNRVETGSAAVAGLGGEIPLQVSAVGWYAVDLVATAAGGVVTTGGTDLSILEPFDPGATTDRRIGVSTHYGQAWDPVTIPLIARAGFSSARDEAYWAQQERTPGVFAWTPKVETYANAFEDNGIDFLNILAYGNPLYHAGEAPATQEGWDAYARYALASMERFGTDDTIYELWNEWNWRDRSGPAGATAANYFGLVRTTSQAVRAQYPDAYLVAGALAPMDDWQAWVQEFVDLGGLDHVDAFSTHPYVFPGEPEAYLAHLQILRSIFAAAGHADMPILITEHGWPTGTSPRAVSETVQARNLTRAQLLAIANGVERYTTYDFKDDGTDSDELEHRFGIIRNEADERGAYTPKPAYVANAILTRTIAGKPFLREETPATGVHDVVLDAGSGDELHAAWATSGAQTSALAFSTTGAVTVTDLYGAEHVLSPGTDGAVHVAVGPEPVYVSGPITGVEVSTTYALETSGGAVGAPVPARWTVDNTDGRRVLNVQLDTGAETTRARVKPHGAATLDVELPATATPGERVWSATVTSGTASVAYLTARADVVEAIALTGSHAELDDGTHVLRVRAANNAGVPVELTSVQVDVAGEHTSGLEGTVVEPGAVVSLDVPVTVAEATPWTATAVAASTTTANGTLFPVGTAHDVPAASVSVDGAVDPAVAALPPISLTDDARQVVDGWGGDADLSGRLWLTHDAEALYLTAEITDDVHAQPGRGSDIWAGDGIQLGAAAGVPGERSVVHEIGTALTDAGAVDVARWLPTDLAPDTTGVRSAVVRDEAGDTTVYELSVTWAALGVHPEDRLLGLTAVLNENDGAGRRGWFTWGAGVAETKDGALFSPLRLTDG</sequence>
<dbReference type="GO" id="GO:0016052">
    <property type="term" value="P:carbohydrate catabolic process"/>
    <property type="evidence" value="ECO:0007669"/>
    <property type="project" value="InterPro"/>
</dbReference>
<dbReference type="AlphaFoldDB" id="A0A2W2CXB6"/>
<evidence type="ECO:0000313" key="4">
    <source>
        <dbReference type="Proteomes" id="UP000248764"/>
    </source>
</evidence>
<accession>A0A2W2CXB6</accession>
<dbReference type="GO" id="GO:0004553">
    <property type="term" value="F:hydrolase activity, hydrolyzing O-glycosyl compounds"/>
    <property type="evidence" value="ECO:0007669"/>
    <property type="project" value="InterPro"/>
</dbReference>
<keyword evidence="4" id="KW-1185">Reference proteome</keyword>
<proteinExistence type="predicted"/>
<keyword evidence="1" id="KW-0732">Signal</keyword>
<organism evidence="3 4">
    <name type="scientific">Jiangella anatolica</name>
    <dbReference type="NCBI Taxonomy" id="2670374"/>
    <lineage>
        <taxon>Bacteria</taxon>
        <taxon>Bacillati</taxon>
        <taxon>Actinomycetota</taxon>
        <taxon>Actinomycetes</taxon>
        <taxon>Jiangellales</taxon>
        <taxon>Jiangellaceae</taxon>
        <taxon>Jiangella</taxon>
    </lineage>
</organism>
<dbReference type="InterPro" id="IPR010502">
    <property type="entry name" value="Carb-bd_dom_fam9"/>
</dbReference>
<name>A0A2W2CXB6_9ACTN</name>
<comment type="caution">
    <text evidence="3">The sequence shown here is derived from an EMBL/GenBank/DDBJ whole genome shotgun (WGS) entry which is preliminary data.</text>
</comment>
<evidence type="ECO:0000259" key="2">
    <source>
        <dbReference type="Pfam" id="PF06452"/>
    </source>
</evidence>
<feature type="domain" description="Carbohydrate-binding" evidence="2">
    <location>
        <begin position="883"/>
        <end position="1070"/>
    </location>
</feature>
<dbReference type="InterPro" id="IPR017853">
    <property type="entry name" value="GH"/>
</dbReference>
<reference evidence="3 4" key="1">
    <citation type="submission" date="2018-01" db="EMBL/GenBank/DDBJ databases">
        <title>Draft genome sequence of Jiangella sp. GTF31.</title>
        <authorList>
            <person name="Sahin N."/>
            <person name="Ay H."/>
            <person name="Saygin H."/>
        </authorList>
    </citation>
    <scope>NUCLEOTIDE SEQUENCE [LARGE SCALE GENOMIC DNA]</scope>
    <source>
        <strain evidence="3 4">GTF31</strain>
    </source>
</reference>
<dbReference type="InterPro" id="IPR051923">
    <property type="entry name" value="Glycosyl_Hydrolase_39"/>
</dbReference>
<dbReference type="SUPFAM" id="SSF51445">
    <property type="entry name" value="(Trans)glycosidases"/>
    <property type="match status" value="1"/>
</dbReference>
<protein>
    <recommendedName>
        <fullName evidence="2">Carbohydrate-binding domain-containing protein</fullName>
    </recommendedName>
</protein>
<feature type="chain" id="PRO_5016056666" description="Carbohydrate-binding domain-containing protein" evidence="1">
    <location>
        <begin position="23"/>
        <end position="1074"/>
    </location>
</feature>
<feature type="signal peptide" evidence="1">
    <location>
        <begin position="1"/>
        <end position="22"/>
    </location>
</feature>
<dbReference type="CDD" id="cd09621">
    <property type="entry name" value="CBM9_like_5"/>
    <property type="match status" value="1"/>
</dbReference>
<dbReference type="Gene3D" id="2.60.40.1190">
    <property type="match status" value="1"/>
</dbReference>
<gene>
    <name evidence="3" type="ORF">C1I92_07140</name>
</gene>
<dbReference type="EMBL" id="POTW01000012">
    <property type="protein sequence ID" value="PZF84833.1"/>
    <property type="molecule type" value="Genomic_DNA"/>
</dbReference>
<evidence type="ECO:0000256" key="1">
    <source>
        <dbReference type="SAM" id="SignalP"/>
    </source>
</evidence>
<dbReference type="GO" id="GO:0030246">
    <property type="term" value="F:carbohydrate binding"/>
    <property type="evidence" value="ECO:0007669"/>
    <property type="project" value="InterPro"/>
</dbReference>
<dbReference type="Pfam" id="PF06452">
    <property type="entry name" value="CBM9_1"/>
    <property type="match status" value="1"/>
</dbReference>
<evidence type="ECO:0000313" key="3">
    <source>
        <dbReference type="EMBL" id="PZF84833.1"/>
    </source>
</evidence>
<dbReference type="Gene3D" id="3.20.20.80">
    <property type="entry name" value="Glycosidases"/>
    <property type="match status" value="1"/>
</dbReference>
<dbReference type="Proteomes" id="UP000248764">
    <property type="component" value="Unassembled WGS sequence"/>
</dbReference>
<dbReference type="PANTHER" id="PTHR12631:SF10">
    <property type="entry name" value="BETA-XYLOSIDASE-LIKE PROTEIN-RELATED"/>
    <property type="match status" value="1"/>
</dbReference>